<dbReference type="PANTHER" id="PTHR11819:SF195">
    <property type="entry name" value="SODIUM_GLUCOSE COTRANSPORTER 4"/>
    <property type="match status" value="1"/>
</dbReference>
<evidence type="ECO:0000256" key="4">
    <source>
        <dbReference type="ARBA" id="ARBA00022734"/>
    </source>
</evidence>
<dbReference type="Gene3D" id="1.20.1730.10">
    <property type="entry name" value="Sodium/glucose cotransporter"/>
    <property type="match status" value="1"/>
</dbReference>
<feature type="transmembrane region" description="Helical" evidence="8">
    <location>
        <begin position="6"/>
        <end position="29"/>
    </location>
</feature>
<dbReference type="SMART" id="SM00908">
    <property type="entry name" value="Gal-bind_lectin"/>
    <property type="match status" value="1"/>
</dbReference>
<comment type="subcellular location">
    <subcellularLocation>
        <location evidence="1">Membrane</location>
        <topology evidence="1">Multi-pass membrane protein</topology>
    </subcellularLocation>
</comment>
<dbReference type="PANTHER" id="PTHR11819">
    <property type="entry name" value="SOLUTE CARRIER FAMILY 5"/>
    <property type="match status" value="1"/>
</dbReference>
<dbReference type="NCBIfam" id="TIGR00813">
    <property type="entry name" value="sss"/>
    <property type="match status" value="1"/>
</dbReference>
<dbReference type="InterPro" id="IPR013320">
    <property type="entry name" value="ConA-like_dom_sf"/>
</dbReference>
<evidence type="ECO:0000256" key="6">
    <source>
        <dbReference type="ARBA" id="ARBA00023136"/>
    </source>
</evidence>
<proteinExistence type="inferred from homology"/>
<dbReference type="PROSITE" id="PS51304">
    <property type="entry name" value="GALECTIN"/>
    <property type="match status" value="1"/>
</dbReference>
<evidence type="ECO:0000256" key="5">
    <source>
        <dbReference type="ARBA" id="ARBA00022989"/>
    </source>
</evidence>
<reference evidence="11" key="1">
    <citation type="submission" date="2022-11" db="UniProtKB">
        <authorList>
            <consortium name="WormBaseParasite"/>
        </authorList>
    </citation>
    <scope>IDENTIFICATION</scope>
</reference>
<evidence type="ECO:0000256" key="7">
    <source>
        <dbReference type="RuleBase" id="RU362091"/>
    </source>
</evidence>
<feature type="domain" description="Galectin" evidence="9">
    <location>
        <begin position="205"/>
        <end position="361"/>
    </location>
</feature>
<keyword evidence="4" id="KW-0430">Lectin</keyword>
<keyword evidence="10" id="KW-1185">Reference proteome</keyword>
<evidence type="ECO:0000313" key="11">
    <source>
        <dbReference type="WBParaSite" id="PSAMB.scaffold4457size14528.g24358.t1"/>
    </source>
</evidence>
<dbReference type="Proteomes" id="UP000887566">
    <property type="component" value="Unplaced"/>
</dbReference>
<evidence type="ECO:0000256" key="1">
    <source>
        <dbReference type="ARBA" id="ARBA00004141"/>
    </source>
</evidence>
<feature type="transmembrane region" description="Helical" evidence="8">
    <location>
        <begin position="127"/>
        <end position="153"/>
    </location>
</feature>
<dbReference type="Pfam" id="PF00474">
    <property type="entry name" value="SSF"/>
    <property type="match status" value="1"/>
</dbReference>
<feature type="transmembrane region" description="Helical" evidence="8">
    <location>
        <begin position="90"/>
        <end position="107"/>
    </location>
</feature>
<comment type="similarity">
    <text evidence="2 7">Belongs to the sodium:solute symporter (SSF) (TC 2.A.21) family.</text>
</comment>
<organism evidence="10 11">
    <name type="scientific">Plectus sambesii</name>
    <dbReference type="NCBI Taxonomy" id="2011161"/>
    <lineage>
        <taxon>Eukaryota</taxon>
        <taxon>Metazoa</taxon>
        <taxon>Ecdysozoa</taxon>
        <taxon>Nematoda</taxon>
        <taxon>Chromadorea</taxon>
        <taxon>Plectida</taxon>
        <taxon>Plectina</taxon>
        <taxon>Plectoidea</taxon>
        <taxon>Plectidae</taxon>
        <taxon>Plectus</taxon>
    </lineage>
</organism>
<evidence type="ECO:0000256" key="8">
    <source>
        <dbReference type="SAM" id="Phobius"/>
    </source>
</evidence>
<accession>A0A914WKR4</accession>
<evidence type="ECO:0000256" key="3">
    <source>
        <dbReference type="ARBA" id="ARBA00022692"/>
    </source>
</evidence>
<dbReference type="GO" id="GO:0005886">
    <property type="term" value="C:plasma membrane"/>
    <property type="evidence" value="ECO:0007669"/>
    <property type="project" value="TreeGrafter"/>
</dbReference>
<dbReference type="GO" id="GO:0005412">
    <property type="term" value="F:D-glucose:sodium symporter activity"/>
    <property type="evidence" value="ECO:0007669"/>
    <property type="project" value="TreeGrafter"/>
</dbReference>
<dbReference type="AlphaFoldDB" id="A0A914WKR4"/>
<dbReference type="InterPro" id="IPR001079">
    <property type="entry name" value="Galectin_CRD"/>
</dbReference>
<keyword evidence="3 8" id="KW-0812">Transmembrane</keyword>
<feature type="transmembrane region" description="Helical" evidence="8">
    <location>
        <begin position="66"/>
        <end position="83"/>
    </location>
</feature>
<feature type="transmembrane region" description="Helical" evidence="8">
    <location>
        <begin position="192"/>
        <end position="213"/>
    </location>
</feature>
<keyword evidence="6 8" id="KW-0472">Membrane</keyword>
<dbReference type="PROSITE" id="PS50283">
    <property type="entry name" value="NA_SOLUT_SYMP_3"/>
    <property type="match status" value="1"/>
</dbReference>
<name>A0A914WKR4_9BILA</name>
<keyword evidence="5 8" id="KW-1133">Transmembrane helix</keyword>
<protein>
    <submittedName>
        <fullName evidence="11">Galectin</fullName>
    </submittedName>
</protein>
<evidence type="ECO:0000259" key="9">
    <source>
        <dbReference type="PROSITE" id="PS51304"/>
    </source>
</evidence>
<evidence type="ECO:0000256" key="2">
    <source>
        <dbReference type="ARBA" id="ARBA00006434"/>
    </source>
</evidence>
<dbReference type="GO" id="GO:0030246">
    <property type="term" value="F:carbohydrate binding"/>
    <property type="evidence" value="ECO:0007669"/>
    <property type="project" value="UniProtKB-UniRule"/>
</dbReference>
<feature type="transmembrane region" description="Helical" evidence="8">
    <location>
        <begin position="165"/>
        <end position="186"/>
    </location>
</feature>
<evidence type="ECO:0000313" key="10">
    <source>
        <dbReference type="Proteomes" id="UP000887566"/>
    </source>
</evidence>
<dbReference type="SMART" id="SM00276">
    <property type="entry name" value="GLECT"/>
    <property type="match status" value="1"/>
</dbReference>
<dbReference type="InterPro" id="IPR001734">
    <property type="entry name" value="Na/solute_symporter"/>
</dbReference>
<sequence>MVKVDTSLSFWDIAAIVIYFIVIMFAGIYPSLRSARGTVSGYFLAGRSANWILTGCSIFSSDIGSAHFVGVAGTAAVAGIAVAGFDLNAIFVLVILGWLFVPVYIASGVYTMPEYLKQRFGGRRIQLYLSCLVLIIYVTIKTSSDLFAGAIFIKQSIQISLYPAIGLLLLVSAVYTMIGGLTAVIWTDTVQTVIMLAGSITLMVISFVDIGGYDNMVSLYMKAIPSPNVTLHNFSNCAGVPRPDSMSLLRSADPDVGDLPWTGMTFGLTVSAVWYFCTDQNSTVVRNSTRGGSWQAEETTAASFPFVPNQMFSLMVTATGPVYNVSVNGQHFTAFAARDDQSLVSMLNIEGDIIVKNVIVE</sequence>
<dbReference type="WBParaSite" id="PSAMB.scaffold4457size14528.g24358.t1">
    <property type="protein sequence ID" value="PSAMB.scaffold4457size14528.g24358.t1"/>
    <property type="gene ID" value="PSAMB.scaffold4457size14528.g24358"/>
</dbReference>
<dbReference type="InterPro" id="IPR038377">
    <property type="entry name" value="Na/Glc_symporter_sf"/>
</dbReference>
<dbReference type="SUPFAM" id="SSF49899">
    <property type="entry name" value="Concanavalin A-like lectins/glucanases"/>
    <property type="match status" value="1"/>
</dbReference>